<accession>A0A9B0G4D0</accession>
<evidence type="ECO:0000256" key="1">
    <source>
        <dbReference type="SAM" id="MobiDB-lite"/>
    </source>
</evidence>
<evidence type="ECO:0000313" key="4">
    <source>
        <dbReference type="RefSeq" id="XP_004392477.1"/>
    </source>
</evidence>
<dbReference type="InterPro" id="IPR057465">
    <property type="entry name" value="CERK_PH"/>
</dbReference>
<dbReference type="PROSITE" id="PS50146">
    <property type="entry name" value="DAGK"/>
    <property type="match status" value="1"/>
</dbReference>
<sequence length="730" mass="80390">MEGWKQREDVMVLALKMEGGMIQEIQATSRGWKRCIKSANNRGRANAVIERDLCLPRESTGKEVEKQRSLQPRVFCRPGRGCRHHPGASQKYSILGFIPDRFIGFGGGSHLFLFPDGGLWTVSGRDPLPAGRGAGLGRGGPACPPRLPPGSLPCARLLWQRRTQFEQWLLRPPPPPRRPPQTPGSGSASVSAMPWGRRGGRVSALESGSEEEAPPAAAAGPSALWVSQLQPEVAAGQILLQGIFKIGKSSCDVVLGERALRWWPIQPERPAGDSKYDVQRKEEFIEVKDIFSVKLKRRYSAKQQGNGTLLGITLFICLKKDQNKLKDSTLDLINLSEDHCDVWFKQFKKILAGFSNRPKSLKVILNPQSHKREATQVYYEKVEPLLRIAGIKTDVTITEYEGHALALLKDCELQEFDGVVCVGGDGSASEVAHALLLRAQRNAGKETGSPLNAVRAQLPLGLIPAGSTNVLAHSLHGIPHVVTATLHIIMGHAQPVDVCTFSTTGKLLRFGFSAMFGFGGRTLALAEKNRWMSPNQRRDFAVMKALAKLKPEDCEIAFLPCISSCDLQERKAEGSPKSGNDQWQTIQGQFLNVSIMAIPCLCSVAPRGLAPTTRLNNGSMALIIARNTSRPEFIKHLKRYASVKNQFNFPFVETYTVGEVKVRPRNLSGYDPEDDGRHAAASENSFPWNIDGDLMEATSEVHIKLHPRLIKLYGGSMEERNDPQVTCNCL</sequence>
<dbReference type="FunFam" id="3.40.50.10330:FF:000043">
    <property type="entry name" value="Ceramide kinase-like protein"/>
    <property type="match status" value="1"/>
</dbReference>
<dbReference type="RefSeq" id="XP_004392477.1">
    <property type="nucleotide sequence ID" value="XM_004392420.1"/>
</dbReference>
<dbReference type="InterPro" id="IPR001206">
    <property type="entry name" value="Diacylglycerol_kinase_cat_dom"/>
</dbReference>
<dbReference type="AlphaFoldDB" id="A0A9B0G4D0"/>
<dbReference type="PANTHER" id="PTHR12358:SF26">
    <property type="entry name" value="CERAMIDE KINASE-LIKE PROTEIN"/>
    <property type="match status" value="1"/>
</dbReference>
<dbReference type="GO" id="GO:0001727">
    <property type="term" value="F:lipid kinase activity"/>
    <property type="evidence" value="ECO:0007669"/>
    <property type="project" value="TreeGrafter"/>
</dbReference>
<feature type="compositionally biased region" description="Pro residues" evidence="1">
    <location>
        <begin position="171"/>
        <end position="182"/>
    </location>
</feature>
<protein>
    <submittedName>
        <fullName evidence="4">Ceramide kinase-like protein</fullName>
    </submittedName>
</protein>
<reference evidence="4" key="1">
    <citation type="submission" date="2025-08" db="UniProtKB">
        <authorList>
            <consortium name="RefSeq"/>
        </authorList>
    </citation>
    <scope>IDENTIFICATION</scope>
</reference>
<dbReference type="Proteomes" id="UP000245340">
    <property type="component" value="Unplaced"/>
</dbReference>
<dbReference type="Pfam" id="PF19280">
    <property type="entry name" value="CERK_C"/>
    <property type="match status" value="1"/>
</dbReference>
<feature type="domain" description="DAGKc" evidence="2">
    <location>
        <begin position="356"/>
        <end position="505"/>
    </location>
</feature>
<dbReference type="SUPFAM" id="SSF111331">
    <property type="entry name" value="NAD kinase/diacylglycerol kinase-like"/>
    <property type="match status" value="1"/>
</dbReference>
<dbReference type="InterPro" id="IPR017438">
    <property type="entry name" value="ATP-NAD_kinase_N"/>
</dbReference>
<dbReference type="SMART" id="SM00046">
    <property type="entry name" value="DAGKc"/>
    <property type="match status" value="1"/>
</dbReference>
<dbReference type="FunFam" id="2.60.200.40:FF:000016">
    <property type="entry name" value="Ceramide kinase like"/>
    <property type="match status" value="1"/>
</dbReference>
<dbReference type="GO" id="GO:0016020">
    <property type="term" value="C:membrane"/>
    <property type="evidence" value="ECO:0007669"/>
    <property type="project" value="GOC"/>
</dbReference>
<evidence type="ECO:0000259" key="2">
    <source>
        <dbReference type="PROSITE" id="PS50146"/>
    </source>
</evidence>
<organism evidence="3 4">
    <name type="scientific">Odobenus rosmarus divergens</name>
    <name type="common">Pacific walrus</name>
    <dbReference type="NCBI Taxonomy" id="9708"/>
    <lineage>
        <taxon>Eukaryota</taxon>
        <taxon>Metazoa</taxon>
        <taxon>Chordata</taxon>
        <taxon>Craniata</taxon>
        <taxon>Vertebrata</taxon>
        <taxon>Euteleostomi</taxon>
        <taxon>Mammalia</taxon>
        <taxon>Eutheria</taxon>
        <taxon>Laurasiatheria</taxon>
        <taxon>Carnivora</taxon>
        <taxon>Caniformia</taxon>
        <taxon>Pinnipedia</taxon>
        <taxon>Odobenidae</taxon>
        <taxon>Odobenus</taxon>
    </lineage>
</organism>
<gene>
    <name evidence="4" type="primary">CERKL</name>
</gene>
<proteinExistence type="predicted"/>
<dbReference type="InterPro" id="IPR045363">
    <property type="entry name" value="CERK_C"/>
</dbReference>
<dbReference type="Gene3D" id="2.60.200.40">
    <property type="match status" value="1"/>
</dbReference>
<evidence type="ECO:0000313" key="3">
    <source>
        <dbReference type="Proteomes" id="UP000245340"/>
    </source>
</evidence>
<name>A0A9B0G4D0_ODORO</name>
<keyword evidence="3" id="KW-1185">Reference proteome</keyword>
<dbReference type="Gene3D" id="3.40.50.10330">
    <property type="entry name" value="Probable inorganic polyphosphate/atp-NAD kinase, domain 1"/>
    <property type="match status" value="1"/>
</dbReference>
<feature type="region of interest" description="Disordered" evidence="1">
    <location>
        <begin position="169"/>
        <end position="216"/>
    </location>
</feature>
<dbReference type="Pfam" id="PF00781">
    <property type="entry name" value="DAGK_cat"/>
    <property type="match status" value="1"/>
</dbReference>
<dbReference type="InterPro" id="IPR050187">
    <property type="entry name" value="Lipid_Phosphate_FormReg"/>
</dbReference>
<dbReference type="PANTHER" id="PTHR12358">
    <property type="entry name" value="SPHINGOSINE KINASE"/>
    <property type="match status" value="1"/>
</dbReference>
<dbReference type="GO" id="GO:0006665">
    <property type="term" value="P:sphingolipid metabolic process"/>
    <property type="evidence" value="ECO:0007669"/>
    <property type="project" value="TreeGrafter"/>
</dbReference>
<dbReference type="Pfam" id="PF25382">
    <property type="entry name" value="PH_CERK"/>
    <property type="match status" value="1"/>
</dbReference>
<dbReference type="InterPro" id="IPR016064">
    <property type="entry name" value="NAD/diacylglycerol_kinase_sf"/>
</dbReference>